<evidence type="ECO:0000256" key="6">
    <source>
        <dbReference type="ARBA" id="ARBA00023235"/>
    </source>
</evidence>
<feature type="domain" description="UvrD-like helicase C-terminal" evidence="12">
    <location>
        <begin position="414"/>
        <end position="662"/>
    </location>
</feature>
<dbReference type="PROSITE" id="PS51198">
    <property type="entry name" value="UVRD_HELICASE_ATP_BIND"/>
    <property type="match status" value="1"/>
</dbReference>
<organism evidence="13 14">
    <name type="scientific">Candidatus Limenecus avicola</name>
    <dbReference type="NCBI Taxonomy" id="2840847"/>
    <lineage>
        <taxon>Bacteria</taxon>
        <taxon>Bacillati</taxon>
        <taxon>Bacillota</taxon>
        <taxon>Clostridia</taxon>
        <taxon>Eubacteriales</taxon>
        <taxon>Clostridiaceae</taxon>
        <taxon>Clostridiaceae incertae sedis</taxon>
        <taxon>Candidatus Limenecus</taxon>
    </lineage>
</organism>
<evidence type="ECO:0000256" key="8">
    <source>
        <dbReference type="ARBA" id="ARBA00034808"/>
    </source>
</evidence>
<dbReference type="GO" id="GO:0043138">
    <property type="term" value="F:3'-5' DNA helicase activity"/>
    <property type="evidence" value="ECO:0007669"/>
    <property type="project" value="UniProtKB-EC"/>
</dbReference>
<dbReference type="PANTHER" id="PTHR11070">
    <property type="entry name" value="UVRD / RECB / PCRA DNA HELICASE FAMILY MEMBER"/>
    <property type="match status" value="1"/>
</dbReference>
<gene>
    <name evidence="13" type="ORF">IAD26_05985</name>
</gene>
<comment type="catalytic activity">
    <reaction evidence="9">
        <text>ATP + H2O = ADP + phosphate + H(+)</text>
        <dbReference type="Rhea" id="RHEA:13065"/>
        <dbReference type="ChEBI" id="CHEBI:15377"/>
        <dbReference type="ChEBI" id="CHEBI:15378"/>
        <dbReference type="ChEBI" id="CHEBI:30616"/>
        <dbReference type="ChEBI" id="CHEBI:43474"/>
        <dbReference type="ChEBI" id="CHEBI:456216"/>
        <dbReference type="EC" id="5.6.2.4"/>
    </reaction>
</comment>
<reference evidence="13" key="2">
    <citation type="journal article" date="2021" name="PeerJ">
        <title>Extensive microbial diversity within the chicken gut microbiome revealed by metagenomics and culture.</title>
        <authorList>
            <person name="Gilroy R."/>
            <person name="Ravi A."/>
            <person name="Getino M."/>
            <person name="Pursley I."/>
            <person name="Horton D.L."/>
            <person name="Alikhan N.F."/>
            <person name="Baker D."/>
            <person name="Gharbi K."/>
            <person name="Hall N."/>
            <person name="Watson M."/>
            <person name="Adriaenssens E.M."/>
            <person name="Foster-Nyarko E."/>
            <person name="Jarju S."/>
            <person name="Secka A."/>
            <person name="Antonio M."/>
            <person name="Oren A."/>
            <person name="Chaudhuri R.R."/>
            <person name="La Ragione R."/>
            <person name="Hildebrand F."/>
            <person name="Pallen M.J."/>
        </authorList>
    </citation>
    <scope>NUCLEOTIDE SEQUENCE</scope>
    <source>
        <strain evidence="13">CHK154-7741</strain>
    </source>
</reference>
<feature type="binding site" evidence="10">
    <location>
        <begin position="35"/>
        <end position="42"/>
    </location>
    <ligand>
        <name>ATP</name>
        <dbReference type="ChEBI" id="CHEBI:30616"/>
    </ligand>
</feature>
<dbReference type="GO" id="GO:0005524">
    <property type="term" value="F:ATP binding"/>
    <property type="evidence" value="ECO:0007669"/>
    <property type="project" value="UniProtKB-UniRule"/>
</dbReference>
<evidence type="ECO:0000256" key="2">
    <source>
        <dbReference type="ARBA" id="ARBA00022741"/>
    </source>
</evidence>
<evidence type="ECO:0000256" key="1">
    <source>
        <dbReference type="ARBA" id="ARBA00009922"/>
    </source>
</evidence>
<keyword evidence="3 10" id="KW-0378">Hydrolase</keyword>
<dbReference type="CDD" id="cd17932">
    <property type="entry name" value="DEXQc_UvrD"/>
    <property type="match status" value="1"/>
</dbReference>
<keyword evidence="4 10" id="KW-0347">Helicase</keyword>
<dbReference type="GO" id="GO:0016787">
    <property type="term" value="F:hydrolase activity"/>
    <property type="evidence" value="ECO:0007669"/>
    <property type="project" value="UniProtKB-UniRule"/>
</dbReference>
<dbReference type="GO" id="GO:0005829">
    <property type="term" value="C:cytosol"/>
    <property type="evidence" value="ECO:0007669"/>
    <property type="project" value="TreeGrafter"/>
</dbReference>
<name>A0A9D1N050_9CLOT</name>
<comment type="caution">
    <text evidence="13">The sequence shown here is derived from an EMBL/GenBank/DDBJ whole genome shotgun (WGS) entry which is preliminary data.</text>
</comment>
<reference evidence="13" key="1">
    <citation type="submission" date="2020-10" db="EMBL/GenBank/DDBJ databases">
        <authorList>
            <person name="Gilroy R."/>
        </authorList>
    </citation>
    <scope>NUCLEOTIDE SEQUENCE</scope>
    <source>
        <strain evidence="13">CHK154-7741</strain>
    </source>
</reference>
<evidence type="ECO:0000256" key="5">
    <source>
        <dbReference type="ARBA" id="ARBA00022840"/>
    </source>
</evidence>
<dbReference type="AlphaFoldDB" id="A0A9D1N050"/>
<comment type="catalytic activity">
    <reaction evidence="7">
        <text>Couples ATP hydrolysis with the unwinding of duplex DNA by translocating in the 3'-5' direction.</text>
        <dbReference type="EC" id="5.6.2.4"/>
    </reaction>
</comment>
<dbReference type="Pfam" id="PF13361">
    <property type="entry name" value="UvrD_C"/>
    <property type="match status" value="1"/>
</dbReference>
<evidence type="ECO:0000259" key="11">
    <source>
        <dbReference type="PROSITE" id="PS51198"/>
    </source>
</evidence>
<comment type="similarity">
    <text evidence="1">Belongs to the helicase family. UvrD subfamily.</text>
</comment>
<accession>A0A9D1N050</accession>
<dbReference type="InterPro" id="IPR014016">
    <property type="entry name" value="UvrD-like_ATP-bd"/>
</dbReference>
<dbReference type="InterPro" id="IPR027417">
    <property type="entry name" value="P-loop_NTPase"/>
</dbReference>
<evidence type="ECO:0000313" key="13">
    <source>
        <dbReference type="EMBL" id="HIU92669.1"/>
    </source>
</evidence>
<dbReference type="Gene3D" id="1.10.486.10">
    <property type="entry name" value="PCRA, domain 4"/>
    <property type="match status" value="1"/>
</dbReference>
<evidence type="ECO:0000259" key="12">
    <source>
        <dbReference type="PROSITE" id="PS51217"/>
    </source>
</evidence>
<dbReference type="Gene3D" id="1.10.10.160">
    <property type="match status" value="1"/>
</dbReference>
<evidence type="ECO:0000313" key="14">
    <source>
        <dbReference type="Proteomes" id="UP000886748"/>
    </source>
</evidence>
<evidence type="ECO:0000256" key="9">
    <source>
        <dbReference type="ARBA" id="ARBA00048988"/>
    </source>
</evidence>
<sequence length="662" mass="76021">MTDTLQNIKDIVDGLNEAQTQAVLNPLESCTKIVAGAGTGKTKIISKRFLKLVLDLMERGEKDPQSKILVITFTDKAANEMKERIIKELEDNNLHAYSDTDLWISTFHSFCIRILKKYSIEAGLSPSFKMAEEQQLQEIYSNLVKKIKYGETNQEVLSVKSIARLNKISDLDTLFDDIYNVIKKIKSLGITPQEFLHSSLNATADFSNVMQNTPFKFATKEDYAANWAQHFKDYTDDSTVLDEAVFDSIAKAKLVLDKFGKRKASEYGMAQGFPENIEPVTQAELLLTRVIAAVYELYQTELENHDLADFDDLINKTIMIFKQNEQIRSYYQNYFKQIIVDEFQDTNGAQLELIELLLNPDNPDLTFVGDRKQSIYAFRYAQMENLEVLHKNAEKKYSKKFEPVNLSINYRSTPQVLNAVNFVTQNELKLEGENLNANPNLTYPDSARDIKVTRIEGFENAYEQKITEASYIAQEISSLLKRDNASFKDFAVLVKSHAQADIVERELKKKNIPAVKKVNTGFFKEPVVKNVISAFRLIKNSEDEQALFRLLKVNFTDAELFEIKKSLDKELLCQTDFDTVKRMNLAQKYITLKTLDKTSISYLEKIYDTVNKIKKHKSSLSLMQIFEIIKENICLYNCSDFSSEFEQENAKNNLLILEKIID</sequence>
<evidence type="ECO:0000256" key="3">
    <source>
        <dbReference type="ARBA" id="ARBA00022801"/>
    </source>
</evidence>
<keyword evidence="6" id="KW-0413">Isomerase</keyword>
<proteinExistence type="inferred from homology"/>
<keyword evidence="5 10" id="KW-0067">ATP-binding</keyword>
<dbReference type="EMBL" id="DVOD01000044">
    <property type="protein sequence ID" value="HIU92669.1"/>
    <property type="molecule type" value="Genomic_DNA"/>
</dbReference>
<dbReference type="InterPro" id="IPR014017">
    <property type="entry name" value="DNA_helicase_UvrD-like_C"/>
</dbReference>
<dbReference type="EC" id="5.6.2.4" evidence="8"/>
<evidence type="ECO:0000256" key="7">
    <source>
        <dbReference type="ARBA" id="ARBA00034617"/>
    </source>
</evidence>
<dbReference type="Gene3D" id="3.40.50.300">
    <property type="entry name" value="P-loop containing nucleotide triphosphate hydrolases"/>
    <property type="match status" value="3"/>
</dbReference>
<dbReference type="SUPFAM" id="SSF52540">
    <property type="entry name" value="P-loop containing nucleoside triphosphate hydrolases"/>
    <property type="match status" value="1"/>
</dbReference>
<evidence type="ECO:0000256" key="10">
    <source>
        <dbReference type="PROSITE-ProRule" id="PRU00560"/>
    </source>
</evidence>
<dbReference type="Proteomes" id="UP000886748">
    <property type="component" value="Unassembled WGS sequence"/>
</dbReference>
<dbReference type="InterPro" id="IPR000212">
    <property type="entry name" value="DNA_helicase_UvrD/REP"/>
</dbReference>
<dbReference type="GO" id="GO:0003677">
    <property type="term" value="F:DNA binding"/>
    <property type="evidence" value="ECO:0007669"/>
    <property type="project" value="InterPro"/>
</dbReference>
<dbReference type="GO" id="GO:0000725">
    <property type="term" value="P:recombinational repair"/>
    <property type="evidence" value="ECO:0007669"/>
    <property type="project" value="TreeGrafter"/>
</dbReference>
<evidence type="ECO:0000256" key="4">
    <source>
        <dbReference type="ARBA" id="ARBA00022806"/>
    </source>
</evidence>
<feature type="non-terminal residue" evidence="13">
    <location>
        <position position="662"/>
    </location>
</feature>
<dbReference type="Pfam" id="PF00580">
    <property type="entry name" value="UvrD-helicase"/>
    <property type="match status" value="1"/>
</dbReference>
<feature type="domain" description="UvrD-like helicase ATP-binding" evidence="11">
    <location>
        <begin position="14"/>
        <end position="413"/>
    </location>
</feature>
<dbReference type="InterPro" id="IPR013986">
    <property type="entry name" value="DExx_box_DNA_helicase_dom_sf"/>
</dbReference>
<dbReference type="PANTHER" id="PTHR11070:SF67">
    <property type="entry name" value="DNA 3'-5' HELICASE"/>
    <property type="match status" value="1"/>
</dbReference>
<keyword evidence="2 10" id="KW-0547">Nucleotide-binding</keyword>
<dbReference type="PROSITE" id="PS51217">
    <property type="entry name" value="UVRD_HELICASE_CTER"/>
    <property type="match status" value="1"/>
</dbReference>
<protein>
    <recommendedName>
        <fullName evidence="8">DNA 3'-5' helicase</fullName>
        <ecNumber evidence="8">5.6.2.4</ecNumber>
    </recommendedName>
</protein>